<evidence type="ECO:0000313" key="8">
    <source>
        <dbReference type="EMBL" id="EDV23797.1"/>
    </source>
</evidence>
<dbReference type="AlphaFoldDB" id="B3RZ79"/>
<feature type="transmembrane region" description="Helical" evidence="6">
    <location>
        <begin position="470"/>
        <end position="496"/>
    </location>
</feature>
<gene>
    <name evidence="8" type="ORF">TRIADDRAFT_57357</name>
</gene>
<dbReference type="RefSeq" id="XP_002113323.1">
    <property type="nucleotide sequence ID" value="XM_002113287.1"/>
</dbReference>
<dbReference type="Proteomes" id="UP000009022">
    <property type="component" value="Unassembled WGS sequence"/>
</dbReference>
<protein>
    <recommendedName>
        <fullName evidence="7">TRPM-like domain-containing protein</fullName>
    </recommendedName>
</protein>
<organism evidence="8 9">
    <name type="scientific">Trichoplax adhaerens</name>
    <name type="common">Trichoplax reptans</name>
    <dbReference type="NCBI Taxonomy" id="10228"/>
    <lineage>
        <taxon>Eukaryota</taxon>
        <taxon>Metazoa</taxon>
        <taxon>Placozoa</taxon>
        <taxon>Uniplacotomia</taxon>
        <taxon>Trichoplacea</taxon>
        <taxon>Trichoplacidae</taxon>
        <taxon>Trichoplax</taxon>
    </lineage>
</organism>
<evidence type="ECO:0000256" key="3">
    <source>
        <dbReference type="ARBA" id="ARBA00022989"/>
    </source>
</evidence>
<keyword evidence="4 6" id="KW-0472">Membrane</keyword>
<evidence type="ECO:0000256" key="1">
    <source>
        <dbReference type="ARBA" id="ARBA00004141"/>
    </source>
</evidence>
<feature type="transmembrane region" description="Helical" evidence="6">
    <location>
        <begin position="393"/>
        <end position="415"/>
    </location>
</feature>
<feature type="region of interest" description="Disordered" evidence="5">
    <location>
        <begin position="593"/>
        <end position="633"/>
    </location>
</feature>
<evidence type="ECO:0000313" key="9">
    <source>
        <dbReference type="Proteomes" id="UP000009022"/>
    </source>
</evidence>
<dbReference type="PhylomeDB" id="B3RZ79"/>
<dbReference type="eggNOG" id="KOG3614">
    <property type="taxonomic scope" value="Eukaryota"/>
</dbReference>
<dbReference type="PANTHER" id="PTHR13800:SF12">
    <property type="entry name" value="TRANSIENT RECEPTOR POTENTIAL CATION CHANNEL SUBFAMILY M MEMBER-LIKE 2"/>
    <property type="match status" value="1"/>
</dbReference>
<comment type="subcellular location">
    <subcellularLocation>
        <location evidence="1">Membrane</location>
        <topology evidence="1">Multi-pass membrane protein</topology>
    </subcellularLocation>
</comment>
<dbReference type="InterPro" id="IPR050927">
    <property type="entry name" value="TRPM"/>
</dbReference>
<dbReference type="PANTHER" id="PTHR13800">
    <property type="entry name" value="TRANSIENT RECEPTOR POTENTIAL CATION CHANNEL, SUBFAMILY M, MEMBER 6"/>
    <property type="match status" value="1"/>
</dbReference>
<evidence type="ECO:0000256" key="6">
    <source>
        <dbReference type="SAM" id="Phobius"/>
    </source>
</evidence>
<feature type="domain" description="TRPM-like" evidence="7">
    <location>
        <begin position="164"/>
        <end position="284"/>
    </location>
</feature>
<dbReference type="GO" id="GO:0005886">
    <property type="term" value="C:plasma membrane"/>
    <property type="evidence" value="ECO:0000318"/>
    <property type="project" value="GO_Central"/>
</dbReference>
<evidence type="ECO:0000256" key="2">
    <source>
        <dbReference type="ARBA" id="ARBA00022692"/>
    </source>
</evidence>
<dbReference type="GO" id="GO:0070588">
    <property type="term" value="P:calcium ion transmembrane transport"/>
    <property type="evidence" value="ECO:0000318"/>
    <property type="project" value="GO_Central"/>
</dbReference>
<dbReference type="GeneID" id="6754535"/>
<dbReference type="Pfam" id="PF25508">
    <property type="entry name" value="TRPM2"/>
    <property type="match status" value="1"/>
</dbReference>
<dbReference type="EMBL" id="DS985246">
    <property type="protein sequence ID" value="EDV23797.1"/>
    <property type="molecule type" value="Genomic_DNA"/>
</dbReference>
<reference evidence="8 9" key="1">
    <citation type="journal article" date="2008" name="Nature">
        <title>The Trichoplax genome and the nature of placozoans.</title>
        <authorList>
            <person name="Srivastava M."/>
            <person name="Begovic E."/>
            <person name="Chapman J."/>
            <person name="Putnam N.H."/>
            <person name="Hellsten U."/>
            <person name="Kawashima T."/>
            <person name="Kuo A."/>
            <person name="Mitros T."/>
            <person name="Salamov A."/>
            <person name="Carpenter M.L."/>
            <person name="Signorovitch A.Y."/>
            <person name="Moreno M.A."/>
            <person name="Kamm K."/>
            <person name="Grimwood J."/>
            <person name="Schmutz J."/>
            <person name="Shapiro H."/>
            <person name="Grigoriev I.V."/>
            <person name="Buss L.W."/>
            <person name="Schierwater B."/>
            <person name="Dellaporta S.L."/>
            <person name="Rokhsar D.S."/>
        </authorList>
    </citation>
    <scope>NUCLEOTIDE SEQUENCE [LARGE SCALE GENOMIC DNA]</scope>
    <source>
        <strain evidence="8 9">Grell-BS-1999</strain>
    </source>
</reference>
<feature type="compositionally biased region" description="Polar residues" evidence="5">
    <location>
        <begin position="615"/>
        <end position="633"/>
    </location>
</feature>
<proteinExistence type="predicted"/>
<evidence type="ECO:0000256" key="4">
    <source>
        <dbReference type="ARBA" id="ARBA00023136"/>
    </source>
</evidence>
<dbReference type="InterPro" id="IPR057366">
    <property type="entry name" value="TRPM-like"/>
</dbReference>
<keyword evidence="3 6" id="KW-1133">Transmembrane helix</keyword>
<dbReference type="HOGENOM" id="CLU_432352_0_0_1"/>
<dbReference type="GO" id="GO:0099604">
    <property type="term" value="F:ligand-gated calcium channel activity"/>
    <property type="evidence" value="ECO:0000318"/>
    <property type="project" value="GO_Central"/>
</dbReference>
<evidence type="ECO:0000256" key="5">
    <source>
        <dbReference type="SAM" id="MobiDB-lite"/>
    </source>
</evidence>
<name>B3RZ79_TRIAD</name>
<keyword evidence="2 6" id="KW-0812">Transmembrane</keyword>
<accession>B3RZ79</accession>
<feature type="transmembrane region" description="Helical" evidence="6">
    <location>
        <begin position="357"/>
        <end position="381"/>
    </location>
</feature>
<keyword evidence="9" id="KW-1185">Reference proteome</keyword>
<evidence type="ECO:0000259" key="7">
    <source>
        <dbReference type="Pfam" id="PF25508"/>
    </source>
</evidence>
<dbReference type="OrthoDB" id="6154571at2759"/>
<dbReference type="CTD" id="6754535"/>
<sequence length="633" mass="73069">MDQERLLRKMIGKIFRFLKDDNRRMEELLNQIRIIIKQKNWTQLVNLSQKEDIATAIANLWIKVKEKEYSNTTENNNSTTAEKKDSITAKNLKFALKWGCANLARDQIEKMSSYELSLLLPNGAAHVDYKKAFEFLKMMKSSQDNYNTYLYPWIIAEKTVPDGHNRIHCDTDVFHHLFVLCVLSQRFEMAMKIWERSSHQIATALVGKKLVDSIIAQINFKRDTSELQEMSGKFQDKAVELLETCYQNRLSLTSILITTPIPAWGGNNCLRLAASSEATTFIAHVCCQHWLENEWVGNTTAKIKGRQLQPQISSLEIALLIWQSTIFIEFSLKFLGSNKLRSKPQKKIKRLYKLETINILLFWLCLLRFFSSLFEVARIFYCFNFAVYTTKEIGFFLLLLVIFMISYSVANFGILQASQTPQQTIYSLFAVPYWNMFGELDIDRITGMDQGCFLSNRTIGIDGKPCPRNIWLALLMLAIYMIITNVLLLNLLIAVFNNIFTEVDQNSKELWKYHRYEMILKYKRKSPFPSPFSIIGILINCCRGKLGAVDQEGPSTAKQREHKLFLKFEVNCYRQMLRKNLVASELGTTKENEKSSYADEIDAQVDVSDSENSSERQATNRADNNSKTSITCV</sequence>
<dbReference type="InParanoid" id="B3RZ79"/>
<dbReference type="KEGG" id="tad:TRIADDRAFT_57357"/>